<feature type="region of interest" description="Disordered" evidence="1">
    <location>
        <begin position="1"/>
        <end position="120"/>
    </location>
</feature>
<organism evidence="2 3">
    <name type="scientific">Chlorella ohadii</name>
    <dbReference type="NCBI Taxonomy" id="2649997"/>
    <lineage>
        <taxon>Eukaryota</taxon>
        <taxon>Viridiplantae</taxon>
        <taxon>Chlorophyta</taxon>
        <taxon>core chlorophytes</taxon>
        <taxon>Trebouxiophyceae</taxon>
        <taxon>Chlorellales</taxon>
        <taxon>Chlorellaceae</taxon>
        <taxon>Chlorella clade</taxon>
        <taxon>Chlorella</taxon>
    </lineage>
</organism>
<evidence type="ECO:0000313" key="2">
    <source>
        <dbReference type="EMBL" id="KAI7841355.1"/>
    </source>
</evidence>
<name>A0AAD5H5U9_9CHLO</name>
<dbReference type="Proteomes" id="UP001205105">
    <property type="component" value="Unassembled WGS sequence"/>
</dbReference>
<feature type="compositionally biased region" description="Low complexity" evidence="1">
    <location>
        <begin position="100"/>
        <end position="114"/>
    </location>
</feature>
<proteinExistence type="predicted"/>
<reference evidence="2" key="1">
    <citation type="submission" date="2020-11" db="EMBL/GenBank/DDBJ databases">
        <title>Chlorella ohadii genome sequencing and assembly.</title>
        <authorList>
            <person name="Murik O."/>
            <person name="Treves H."/>
            <person name="Kedem I."/>
            <person name="Shotland Y."/>
            <person name="Kaplan A."/>
        </authorList>
    </citation>
    <scope>NUCLEOTIDE SEQUENCE</scope>
    <source>
        <strain evidence="2">1</strain>
    </source>
</reference>
<evidence type="ECO:0000313" key="3">
    <source>
        <dbReference type="Proteomes" id="UP001205105"/>
    </source>
</evidence>
<accession>A0AAD5H5U9</accession>
<sequence length="120" mass="12497">MEEEGGGGLVAAACSPPCLNRTRSAAVQVDRSQTPMQAPPEQDDPSTPQNQLLGLGDASECPGAPRKQRPTRRTLPLSPGAPVRRLSFDDADAPPPLPRPGAAVAHGSSGSKLSKLQKLR</sequence>
<dbReference type="EMBL" id="JADXDR010000064">
    <property type="protein sequence ID" value="KAI7841355.1"/>
    <property type="molecule type" value="Genomic_DNA"/>
</dbReference>
<feature type="compositionally biased region" description="Polar residues" evidence="1">
    <location>
        <begin position="21"/>
        <end position="36"/>
    </location>
</feature>
<evidence type="ECO:0000256" key="1">
    <source>
        <dbReference type="SAM" id="MobiDB-lite"/>
    </source>
</evidence>
<comment type="caution">
    <text evidence="2">The sequence shown here is derived from an EMBL/GenBank/DDBJ whole genome shotgun (WGS) entry which is preliminary data.</text>
</comment>
<protein>
    <submittedName>
        <fullName evidence="2">Uncharacterized protein</fullName>
    </submittedName>
</protein>
<gene>
    <name evidence="2" type="ORF">COHA_004973</name>
</gene>
<dbReference type="AlphaFoldDB" id="A0AAD5H5U9"/>
<keyword evidence="3" id="KW-1185">Reference proteome</keyword>